<dbReference type="GO" id="GO:0016758">
    <property type="term" value="F:hexosyltransferase activity"/>
    <property type="evidence" value="ECO:0007669"/>
    <property type="project" value="TreeGrafter"/>
</dbReference>
<keyword evidence="3" id="KW-0808">Transferase</keyword>
<dbReference type="PANTHER" id="PTHR45947:SF3">
    <property type="entry name" value="SULFOQUINOVOSYL TRANSFERASE SQD2"/>
    <property type="match status" value="1"/>
</dbReference>
<dbReference type="InterPro" id="IPR028098">
    <property type="entry name" value="Glyco_trans_4-like_N"/>
</dbReference>
<feature type="domain" description="Glycosyltransferase subfamily 4-like N-terminal" evidence="2">
    <location>
        <begin position="14"/>
        <end position="183"/>
    </location>
</feature>
<dbReference type="Gene3D" id="3.40.50.2000">
    <property type="entry name" value="Glycogen Phosphorylase B"/>
    <property type="match status" value="2"/>
</dbReference>
<feature type="domain" description="Glycosyl transferase family 1" evidence="1">
    <location>
        <begin position="191"/>
        <end position="357"/>
    </location>
</feature>
<evidence type="ECO:0000313" key="4">
    <source>
        <dbReference type="Proteomes" id="UP000252415"/>
    </source>
</evidence>
<dbReference type="RefSeq" id="WP_114383422.1">
    <property type="nucleotide sequence ID" value="NZ_QPJD01000019.1"/>
</dbReference>
<dbReference type="AlphaFoldDB" id="A0A368VKU3"/>
<dbReference type="InterPro" id="IPR050194">
    <property type="entry name" value="Glycosyltransferase_grp1"/>
</dbReference>
<dbReference type="OrthoDB" id="9802525at2"/>
<protein>
    <submittedName>
        <fullName evidence="3">Glycosyltransferase involved in cell wall biosynthesis</fullName>
    </submittedName>
</protein>
<name>A0A368VKU3_9BACL</name>
<evidence type="ECO:0000259" key="2">
    <source>
        <dbReference type="Pfam" id="PF13439"/>
    </source>
</evidence>
<comment type="caution">
    <text evidence="3">The sequence shown here is derived from an EMBL/GenBank/DDBJ whole genome shotgun (WGS) entry which is preliminary data.</text>
</comment>
<dbReference type="EMBL" id="QPJD01000019">
    <property type="protein sequence ID" value="RCW42158.1"/>
    <property type="molecule type" value="Genomic_DNA"/>
</dbReference>
<organism evidence="3 4">
    <name type="scientific">Paenibacillus prosopidis</name>
    <dbReference type="NCBI Taxonomy" id="630520"/>
    <lineage>
        <taxon>Bacteria</taxon>
        <taxon>Bacillati</taxon>
        <taxon>Bacillota</taxon>
        <taxon>Bacilli</taxon>
        <taxon>Bacillales</taxon>
        <taxon>Paenibacillaceae</taxon>
        <taxon>Paenibacillus</taxon>
    </lineage>
</organism>
<evidence type="ECO:0000259" key="1">
    <source>
        <dbReference type="Pfam" id="PF00534"/>
    </source>
</evidence>
<dbReference type="Pfam" id="PF00534">
    <property type="entry name" value="Glycos_transf_1"/>
    <property type="match status" value="1"/>
</dbReference>
<keyword evidence="4" id="KW-1185">Reference proteome</keyword>
<accession>A0A368VKU3</accession>
<dbReference type="CDD" id="cd03814">
    <property type="entry name" value="GT4-like"/>
    <property type="match status" value="1"/>
</dbReference>
<dbReference type="Proteomes" id="UP000252415">
    <property type="component" value="Unassembled WGS sequence"/>
</dbReference>
<dbReference type="SUPFAM" id="SSF53756">
    <property type="entry name" value="UDP-Glycosyltransferase/glycogen phosphorylase"/>
    <property type="match status" value="1"/>
</dbReference>
<gene>
    <name evidence="3" type="ORF">DFP97_119139</name>
</gene>
<dbReference type="Pfam" id="PF13439">
    <property type="entry name" value="Glyco_transf_4"/>
    <property type="match status" value="1"/>
</dbReference>
<sequence>MRIALFTDTYVPDVNGVARTLKRWIDYLKRQDIECMVFAPDSPEDPREYRSLNSVERFASMPFLLYPECRLAIPNPIHIRRALQQFKPNLIHVATPFNLGLCGIHYSRKHDIPLIASYHTNFDQYLPFYNLQWMAKLLWTYLEWFHRDCGTIFVPSKSTYGDLIKRGWNAQRMEIWSRGIDTAAYHPKVNREDLFTRHDIGNDKFIVLYVGRLAPEKNVETAIEAFASFQRRVCPESVMVLAGDGPSMEMLRKKCLDEQVDARFIGFTTMPELQRWYAAADVFLFPSPTETFGNVVLEAMACGTPVICANKGGVVDTVEHGVTGLRCSPHHTQEFADALELLYRNENLRRSMAANGRAYSLKQSWDTIFENLLKCCEQQISSSDTPIRHIID</sequence>
<evidence type="ECO:0000313" key="3">
    <source>
        <dbReference type="EMBL" id="RCW42158.1"/>
    </source>
</evidence>
<reference evidence="3 4" key="1">
    <citation type="submission" date="2018-07" db="EMBL/GenBank/DDBJ databases">
        <title>Genomic Encyclopedia of Type Strains, Phase III (KMG-III): the genomes of soil and plant-associated and newly described type strains.</title>
        <authorList>
            <person name="Whitman W."/>
        </authorList>
    </citation>
    <scope>NUCLEOTIDE SEQUENCE [LARGE SCALE GENOMIC DNA]</scope>
    <source>
        <strain evidence="3 4">CECT 7506</strain>
    </source>
</reference>
<dbReference type="InterPro" id="IPR001296">
    <property type="entry name" value="Glyco_trans_1"/>
</dbReference>
<dbReference type="PANTHER" id="PTHR45947">
    <property type="entry name" value="SULFOQUINOVOSYL TRANSFERASE SQD2"/>
    <property type="match status" value="1"/>
</dbReference>
<proteinExistence type="predicted"/>